<evidence type="ECO:0000256" key="1">
    <source>
        <dbReference type="ARBA" id="ARBA00023012"/>
    </source>
</evidence>
<evidence type="ECO:0000313" key="5">
    <source>
        <dbReference type="Proteomes" id="UP001431963"/>
    </source>
</evidence>
<dbReference type="EMBL" id="JBALHR010000005">
    <property type="protein sequence ID" value="MEH7828702.1"/>
    <property type="molecule type" value="Genomic_DNA"/>
</dbReference>
<gene>
    <name evidence="4" type="ORF">V6590_11110</name>
</gene>
<dbReference type="Proteomes" id="UP001431963">
    <property type="component" value="Unassembled WGS sequence"/>
</dbReference>
<keyword evidence="1" id="KW-0902">Two-component regulatory system</keyword>
<dbReference type="PROSITE" id="PS50894">
    <property type="entry name" value="HPT"/>
    <property type="match status" value="1"/>
</dbReference>
<name>A0ABU8BVI4_9RHOB</name>
<keyword evidence="2" id="KW-0597">Phosphoprotein</keyword>
<dbReference type="CDD" id="cd00088">
    <property type="entry name" value="HPT"/>
    <property type="match status" value="1"/>
</dbReference>
<dbReference type="InterPro" id="IPR008207">
    <property type="entry name" value="Sig_transdc_His_kin_Hpt_dom"/>
</dbReference>
<protein>
    <submittedName>
        <fullName evidence="4">Hpt domain-containing protein</fullName>
    </submittedName>
</protein>
<dbReference type="InterPro" id="IPR036641">
    <property type="entry name" value="HPT_dom_sf"/>
</dbReference>
<feature type="modified residue" description="Phosphohistidine" evidence="2">
    <location>
        <position position="50"/>
    </location>
</feature>
<comment type="caution">
    <text evidence="4">The sequence shown here is derived from an EMBL/GenBank/DDBJ whole genome shotgun (WGS) entry which is preliminary data.</text>
</comment>
<accession>A0ABU8BVI4</accession>
<feature type="domain" description="HPt" evidence="3">
    <location>
        <begin position="11"/>
        <end position="106"/>
    </location>
</feature>
<evidence type="ECO:0000259" key="3">
    <source>
        <dbReference type="PROSITE" id="PS50894"/>
    </source>
</evidence>
<organism evidence="4 5">
    <name type="scientific">Gemmobacter denitrificans</name>
    <dbReference type="NCBI Taxonomy" id="3123040"/>
    <lineage>
        <taxon>Bacteria</taxon>
        <taxon>Pseudomonadati</taxon>
        <taxon>Pseudomonadota</taxon>
        <taxon>Alphaproteobacteria</taxon>
        <taxon>Rhodobacterales</taxon>
        <taxon>Paracoccaceae</taxon>
        <taxon>Gemmobacter</taxon>
    </lineage>
</organism>
<dbReference type="Gene3D" id="1.20.120.160">
    <property type="entry name" value="HPT domain"/>
    <property type="match status" value="1"/>
</dbReference>
<evidence type="ECO:0000313" key="4">
    <source>
        <dbReference type="EMBL" id="MEH7828702.1"/>
    </source>
</evidence>
<dbReference type="Pfam" id="PF01627">
    <property type="entry name" value="Hpt"/>
    <property type="match status" value="1"/>
</dbReference>
<sequence length="109" mass="11540">MIDWDRVADLRAEVGEDGFSEVIELFLEETDEVIARLAASNPAQLGRDLHFLKGSSLNLGFRDMAQTCQDGERACGAGAAATVDVAGVIRLYHASKSAFLAGLGKLSAA</sequence>
<dbReference type="RefSeq" id="WP_335422884.1">
    <property type="nucleotide sequence ID" value="NZ_JBALHR010000005.1"/>
</dbReference>
<evidence type="ECO:0000256" key="2">
    <source>
        <dbReference type="PROSITE-ProRule" id="PRU00110"/>
    </source>
</evidence>
<reference evidence="4" key="1">
    <citation type="submission" date="2024-02" db="EMBL/GenBank/DDBJ databases">
        <title>Genome sequences of strain Gemmobacter sp. JM10B15.</title>
        <authorList>
            <person name="Zhang M."/>
        </authorList>
    </citation>
    <scope>NUCLEOTIDE SEQUENCE</scope>
    <source>
        <strain evidence="4">JM10B15</strain>
    </source>
</reference>
<dbReference type="SUPFAM" id="SSF47226">
    <property type="entry name" value="Histidine-containing phosphotransfer domain, HPT domain"/>
    <property type="match status" value="1"/>
</dbReference>
<proteinExistence type="predicted"/>
<keyword evidence="5" id="KW-1185">Reference proteome</keyword>